<sequence>MPYNGEEPSGSDSDTGFDDDMEALRKACAVAGVDDSVDDLPKPSTADSDYGDTYASEDEDIQLLRSIQQRFSVPANDIGSEQHPISMKPLSIIMPSGLSDDNDDYGDDFETLRAIQRRFSQYHDSKNNNNKESSVQKPEQIV</sequence>
<evidence type="ECO:0000313" key="2">
    <source>
        <dbReference type="Proteomes" id="UP001055811"/>
    </source>
</evidence>
<comment type="caution">
    <text evidence="1">The sequence shown here is derived from an EMBL/GenBank/DDBJ whole genome shotgun (WGS) entry which is preliminary data.</text>
</comment>
<dbReference type="EMBL" id="CM042010">
    <property type="protein sequence ID" value="KAI3780238.1"/>
    <property type="molecule type" value="Genomic_DNA"/>
</dbReference>
<name>A0ACB9GAK0_CICIN</name>
<gene>
    <name evidence="1" type="ORF">L2E82_10209</name>
</gene>
<keyword evidence="2" id="KW-1185">Reference proteome</keyword>
<evidence type="ECO:0000313" key="1">
    <source>
        <dbReference type="EMBL" id="KAI3780238.1"/>
    </source>
</evidence>
<accession>A0ACB9GAK0</accession>
<organism evidence="1 2">
    <name type="scientific">Cichorium intybus</name>
    <name type="common">Chicory</name>
    <dbReference type="NCBI Taxonomy" id="13427"/>
    <lineage>
        <taxon>Eukaryota</taxon>
        <taxon>Viridiplantae</taxon>
        <taxon>Streptophyta</taxon>
        <taxon>Embryophyta</taxon>
        <taxon>Tracheophyta</taxon>
        <taxon>Spermatophyta</taxon>
        <taxon>Magnoliopsida</taxon>
        <taxon>eudicotyledons</taxon>
        <taxon>Gunneridae</taxon>
        <taxon>Pentapetalae</taxon>
        <taxon>asterids</taxon>
        <taxon>campanulids</taxon>
        <taxon>Asterales</taxon>
        <taxon>Asteraceae</taxon>
        <taxon>Cichorioideae</taxon>
        <taxon>Cichorieae</taxon>
        <taxon>Cichoriinae</taxon>
        <taxon>Cichorium</taxon>
    </lineage>
</organism>
<reference evidence="1 2" key="2">
    <citation type="journal article" date="2022" name="Mol. Ecol. Resour.">
        <title>The genomes of chicory, endive, great burdock and yacon provide insights into Asteraceae paleo-polyploidization history and plant inulin production.</title>
        <authorList>
            <person name="Fan W."/>
            <person name="Wang S."/>
            <person name="Wang H."/>
            <person name="Wang A."/>
            <person name="Jiang F."/>
            <person name="Liu H."/>
            <person name="Zhao H."/>
            <person name="Xu D."/>
            <person name="Zhang Y."/>
        </authorList>
    </citation>
    <scope>NUCLEOTIDE SEQUENCE [LARGE SCALE GENOMIC DNA]</scope>
    <source>
        <strain evidence="2">cv. Punajuju</strain>
        <tissue evidence="1">Leaves</tissue>
    </source>
</reference>
<protein>
    <submittedName>
        <fullName evidence="1">Uncharacterized protein</fullName>
    </submittedName>
</protein>
<proteinExistence type="predicted"/>
<dbReference type="Proteomes" id="UP001055811">
    <property type="component" value="Linkage Group LG02"/>
</dbReference>
<reference evidence="2" key="1">
    <citation type="journal article" date="2022" name="Mol. Ecol. Resour.">
        <title>The genomes of chicory, endive, great burdock and yacon provide insights into Asteraceae palaeo-polyploidization history and plant inulin production.</title>
        <authorList>
            <person name="Fan W."/>
            <person name="Wang S."/>
            <person name="Wang H."/>
            <person name="Wang A."/>
            <person name="Jiang F."/>
            <person name="Liu H."/>
            <person name="Zhao H."/>
            <person name="Xu D."/>
            <person name="Zhang Y."/>
        </authorList>
    </citation>
    <scope>NUCLEOTIDE SEQUENCE [LARGE SCALE GENOMIC DNA]</scope>
    <source>
        <strain evidence="2">cv. Punajuju</strain>
    </source>
</reference>